<feature type="region of interest" description="Disordered" evidence="1">
    <location>
        <begin position="97"/>
        <end position="131"/>
    </location>
</feature>
<name>A0AA96MI55_HALDU</name>
<evidence type="ECO:0000256" key="2">
    <source>
        <dbReference type="SAM" id="SignalP"/>
    </source>
</evidence>
<accession>A0AA96MI55</accession>
<organism evidence="3">
    <name type="scientific">Halisarca dujardinii</name>
    <name type="common">Dujardin's slime sponge</name>
    <dbReference type="NCBI Taxonomy" id="2583056"/>
    <lineage>
        <taxon>Eukaryota</taxon>
        <taxon>Metazoa</taxon>
        <taxon>Porifera</taxon>
        <taxon>Demospongiae</taxon>
        <taxon>Verongimorpha</taxon>
        <taxon>Chondrillida</taxon>
        <taxon>Halisarcidae</taxon>
        <taxon>Halisarca</taxon>
    </lineage>
</organism>
<dbReference type="InterPro" id="IPR008160">
    <property type="entry name" value="Collagen"/>
</dbReference>
<dbReference type="AlphaFoldDB" id="A0AA96MI55"/>
<protein>
    <submittedName>
        <fullName evidence="3">Uncharacterized protein 21</fullName>
    </submittedName>
</protein>
<dbReference type="PANTHER" id="PTHR37456">
    <property type="entry name" value="SI:CH211-266K2.1"/>
    <property type="match status" value="1"/>
</dbReference>
<dbReference type="EMBL" id="OR460163">
    <property type="protein sequence ID" value="WNS50086.1"/>
    <property type="molecule type" value="mRNA"/>
</dbReference>
<feature type="chain" id="PRO_5041744014" evidence="2">
    <location>
        <begin position="21"/>
        <end position="214"/>
    </location>
</feature>
<sequence length="214" mass="21424">MNTALAIVGIVIGVVAFAAAQDDLQCIENPTGEVSLNVAVRGIPGQQGPQGIKGDVGSRGQKGQNGDIGVQGTKGQQGVVGPGGPVGAKGEVGQQGVRGMKGSSGPIGPKGIVGSHGRQGDIGATGPRGNPGRAGFPGPKGLLGSPGDLLDSAQIQSLTETVVSSTAPKIQATVMQSITEVEAKVEMLYQTLREEIMSEVQALKSRIGNLTANA</sequence>
<reference evidence="3" key="1">
    <citation type="submission" date="2023-08" db="EMBL/GenBank/DDBJ databases">
        <authorList>
            <person name="Adameyko K."/>
            <person name="Kravchuk O."/>
            <person name="Lyupina Y."/>
        </authorList>
    </citation>
    <scope>NUCLEOTIDE SEQUENCE</scope>
</reference>
<dbReference type="PANTHER" id="PTHR37456:SF6">
    <property type="entry name" value="COLLAGEN ALPHA-1(XXIII) CHAIN-LIKE ISOFORM X2"/>
    <property type="match status" value="1"/>
</dbReference>
<keyword evidence="2" id="KW-0732">Signal</keyword>
<feature type="signal peptide" evidence="2">
    <location>
        <begin position="1"/>
        <end position="20"/>
    </location>
</feature>
<evidence type="ECO:0000256" key="1">
    <source>
        <dbReference type="SAM" id="MobiDB-lite"/>
    </source>
</evidence>
<evidence type="ECO:0000313" key="3">
    <source>
        <dbReference type="EMBL" id="WNS50086.1"/>
    </source>
</evidence>
<proteinExistence type="evidence at transcript level"/>
<dbReference type="Pfam" id="PF01391">
    <property type="entry name" value="Collagen"/>
    <property type="match status" value="1"/>
</dbReference>
<dbReference type="InterPro" id="IPR050938">
    <property type="entry name" value="Collagen_Structural_Proteins"/>
</dbReference>
<feature type="region of interest" description="Disordered" evidence="1">
    <location>
        <begin position="45"/>
        <end position="85"/>
    </location>
</feature>